<dbReference type="Proteomes" id="UP000290567">
    <property type="component" value="Unassembled WGS sequence"/>
</dbReference>
<keyword evidence="1" id="KW-0812">Transmembrane</keyword>
<evidence type="ECO:0008006" key="4">
    <source>
        <dbReference type="Google" id="ProtNLM"/>
    </source>
</evidence>
<reference evidence="3" key="1">
    <citation type="submission" date="2019-02" db="EMBL/GenBank/DDBJ databases">
        <title>Draft genome sequence of Enterococcus sp. Gos25-1.</title>
        <authorList>
            <person name="Tanaka N."/>
            <person name="Shiwa Y."/>
            <person name="Fujita N."/>
        </authorList>
    </citation>
    <scope>NUCLEOTIDE SEQUENCE [LARGE SCALE GENOMIC DNA]</scope>
    <source>
        <strain evidence="3">Gos25-1</strain>
    </source>
</reference>
<keyword evidence="3" id="KW-1185">Reference proteome</keyword>
<feature type="transmembrane region" description="Helical" evidence="1">
    <location>
        <begin position="55"/>
        <end position="81"/>
    </location>
</feature>
<keyword evidence="1" id="KW-0472">Membrane</keyword>
<dbReference type="RefSeq" id="WP_146621471.1">
    <property type="nucleotide sequence ID" value="NZ_BJCC01000008.1"/>
</dbReference>
<proteinExistence type="predicted"/>
<evidence type="ECO:0000256" key="1">
    <source>
        <dbReference type="SAM" id="Phobius"/>
    </source>
</evidence>
<keyword evidence="1" id="KW-1133">Transmembrane helix</keyword>
<protein>
    <recommendedName>
        <fullName evidence="4">DUF3899 domain-containing protein</fullName>
    </recommendedName>
</protein>
<evidence type="ECO:0000313" key="2">
    <source>
        <dbReference type="EMBL" id="GCF92984.1"/>
    </source>
</evidence>
<dbReference type="AlphaFoldDB" id="A0A4P5P9I8"/>
<organism evidence="2 3">
    <name type="scientific">Enterococcus florum</name>
    <dbReference type="NCBI Taxonomy" id="2480627"/>
    <lineage>
        <taxon>Bacteria</taxon>
        <taxon>Bacillati</taxon>
        <taxon>Bacillota</taxon>
        <taxon>Bacilli</taxon>
        <taxon>Lactobacillales</taxon>
        <taxon>Enterococcaceae</taxon>
        <taxon>Enterococcus</taxon>
    </lineage>
</organism>
<sequence>MEQVAYVGIMITGVMLLMAILMKQTNGLFWARFPHEFIRDLHDPRFKDERRIGKMYCHFTFTYISPFFLGFLVILIISFVMDHFL</sequence>
<evidence type="ECO:0000313" key="3">
    <source>
        <dbReference type="Proteomes" id="UP000290567"/>
    </source>
</evidence>
<dbReference type="OrthoDB" id="2194971at2"/>
<gene>
    <name evidence="2" type="ORF">NRIC_08750</name>
</gene>
<accession>A0A4P5P9I8</accession>
<name>A0A4P5P9I8_9ENTE</name>
<comment type="caution">
    <text evidence="2">The sequence shown here is derived from an EMBL/GenBank/DDBJ whole genome shotgun (WGS) entry which is preliminary data.</text>
</comment>
<feature type="transmembrane region" description="Helical" evidence="1">
    <location>
        <begin position="6"/>
        <end position="22"/>
    </location>
</feature>
<dbReference type="EMBL" id="BJCC01000008">
    <property type="protein sequence ID" value="GCF92984.1"/>
    <property type="molecule type" value="Genomic_DNA"/>
</dbReference>